<sequence length="150" mass="17767">MAMKRMARQRDQKIAQFSPDKGFMALEGAEKKKERTKKLFGYELKIIIVSYVRLWGWPWNERRDSETKIAQFSPDKRFYGARGQNGVFSSVNSFRLKNRKKEHKIFGYELKIIIVSCTPLGMAMERMARQRDQNRQFSPDKRFYTLGGRT</sequence>
<evidence type="ECO:0000313" key="2">
    <source>
        <dbReference type="Proteomes" id="UP001054945"/>
    </source>
</evidence>
<comment type="caution">
    <text evidence="1">The sequence shown here is derived from an EMBL/GenBank/DDBJ whole genome shotgun (WGS) entry which is preliminary data.</text>
</comment>
<evidence type="ECO:0000313" key="1">
    <source>
        <dbReference type="EMBL" id="GIY66580.1"/>
    </source>
</evidence>
<dbReference type="Proteomes" id="UP001054945">
    <property type="component" value="Unassembled WGS sequence"/>
</dbReference>
<reference evidence="1 2" key="1">
    <citation type="submission" date="2021-06" db="EMBL/GenBank/DDBJ databases">
        <title>Caerostris extrusa draft genome.</title>
        <authorList>
            <person name="Kono N."/>
            <person name="Arakawa K."/>
        </authorList>
    </citation>
    <scope>NUCLEOTIDE SEQUENCE [LARGE SCALE GENOMIC DNA]</scope>
</reference>
<gene>
    <name evidence="1" type="ORF">CEXT_330991</name>
</gene>
<protein>
    <submittedName>
        <fullName evidence="1">Uncharacterized protein</fullName>
    </submittedName>
</protein>
<dbReference type="AlphaFoldDB" id="A0AAV4V8L1"/>
<keyword evidence="2" id="KW-1185">Reference proteome</keyword>
<accession>A0AAV4V8L1</accession>
<organism evidence="1 2">
    <name type="scientific">Caerostris extrusa</name>
    <name type="common">Bark spider</name>
    <name type="synonym">Caerostris bankana</name>
    <dbReference type="NCBI Taxonomy" id="172846"/>
    <lineage>
        <taxon>Eukaryota</taxon>
        <taxon>Metazoa</taxon>
        <taxon>Ecdysozoa</taxon>
        <taxon>Arthropoda</taxon>
        <taxon>Chelicerata</taxon>
        <taxon>Arachnida</taxon>
        <taxon>Araneae</taxon>
        <taxon>Araneomorphae</taxon>
        <taxon>Entelegynae</taxon>
        <taxon>Araneoidea</taxon>
        <taxon>Araneidae</taxon>
        <taxon>Caerostris</taxon>
    </lineage>
</organism>
<proteinExistence type="predicted"/>
<dbReference type="EMBL" id="BPLR01014134">
    <property type="protein sequence ID" value="GIY66580.1"/>
    <property type="molecule type" value="Genomic_DNA"/>
</dbReference>
<name>A0AAV4V8L1_CAEEX</name>